<keyword evidence="5" id="KW-1185">Reference proteome</keyword>
<keyword evidence="2" id="KW-0433">Leucine-rich repeat</keyword>
<accession>A0A815T2I9</accession>
<dbReference type="GO" id="GO:0005634">
    <property type="term" value="C:nucleus"/>
    <property type="evidence" value="ECO:0007669"/>
    <property type="project" value="TreeGrafter"/>
</dbReference>
<dbReference type="InterPro" id="IPR027038">
    <property type="entry name" value="RanGap"/>
</dbReference>
<dbReference type="GO" id="GO:0031267">
    <property type="term" value="F:small GTPase binding"/>
    <property type="evidence" value="ECO:0007669"/>
    <property type="project" value="TreeGrafter"/>
</dbReference>
<dbReference type="PANTHER" id="PTHR24113:SF12">
    <property type="entry name" value="RAN GTPASE-ACTIVATING PROTEIN 1"/>
    <property type="match status" value="1"/>
</dbReference>
<proteinExistence type="predicted"/>
<dbReference type="InterPro" id="IPR001611">
    <property type="entry name" value="Leu-rich_rpt"/>
</dbReference>
<dbReference type="Pfam" id="PF13516">
    <property type="entry name" value="LRR_6"/>
    <property type="match status" value="2"/>
</dbReference>
<dbReference type="Proteomes" id="UP000663828">
    <property type="component" value="Unassembled WGS sequence"/>
</dbReference>
<dbReference type="GO" id="GO:0005096">
    <property type="term" value="F:GTPase activator activity"/>
    <property type="evidence" value="ECO:0007669"/>
    <property type="project" value="UniProtKB-KW"/>
</dbReference>
<reference evidence="4" key="1">
    <citation type="submission" date="2021-02" db="EMBL/GenBank/DDBJ databases">
        <authorList>
            <person name="Nowell W R."/>
        </authorList>
    </citation>
    <scope>NUCLEOTIDE SEQUENCE</scope>
</reference>
<dbReference type="SUPFAM" id="SSF52047">
    <property type="entry name" value="RNI-like"/>
    <property type="match status" value="1"/>
</dbReference>
<gene>
    <name evidence="4" type="ORF">XAT740_LOCUS39394</name>
</gene>
<protein>
    <submittedName>
        <fullName evidence="4">Uncharacterized protein</fullName>
    </submittedName>
</protein>
<dbReference type="PANTHER" id="PTHR24113">
    <property type="entry name" value="RAN GTPASE-ACTIVATING PROTEIN 1"/>
    <property type="match status" value="1"/>
</dbReference>
<dbReference type="AlphaFoldDB" id="A0A815T2I9"/>
<evidence type="ECO:0000256" key="1">
    <source>
        <dbReference type="ARBA" id="ARBA00022468"/>
    </source>
</evidence>
<comment type="caution">
    <text evidence="4">The sequence shown here is derived from an EMBL/GenBank/DDBJ whole genome shotgun (WGS) entry which is preliminary data.</text>
</comment>
<evidence type="ECO:0000313" key="5">
    <source>
        <dbReference type="Proteomes" id="UP000663828"/>
    </source>
</evidence>
<dbReference type="SMART" id="SM00368">
    <property type="entry name" value="LRR_RI"/>
    <property type="match status" value="3"/>
</dbReference>
<evidence type="ECO:0000256" key="3">
    <source>
        <dbReference type="ARBA" id="ARBA00022737"/>
    </source>
</evidence>
<feature type="non-terminal residue" evidence="4">
    <location>
        <position position="1"/>
    </location>
</feature>
<keyword evidence="1" id="KW-0343">GTPase activation</keyword>
<dbReference type="GO" id="GO:0005829">
    <property type="term" value="C:cytosol"/>
    <property type="evidence" value="ECO:0007669"/>
    <property type="project" value="TreeGrafter"/>
</dbReference>
<evidence type="ECO:0000313" key="4">
    <source>
        <dbReference type="EMBL" id="CAF1496481.1"/>
    </source>
</evidence>
<dbReference type="EMBL" id="CAJNOR010004362">
    <property type="protein sequence ID" value="CAF1496481.1"/>
    <property type="molecule type" value="Genomic_DNA"/>
</dbReference>
<dbReference type="GO" id="GO:0048471">
    <property type="term" value="C:perinuclear region of cytoplasm"/>
    <property type="evidence" value="ECO:0007669"/>
    <property type="project" value="TreeGrafter"/>
</dbReference>
<keyword evidence="3" id="KW-0677">Repeat</keyword>
<sequence length="207" mass="23775">EQIRSRLEELWIANKLNLIFESRQYYCAVAEKIREVLDQGKVFDQEEDLDVIDDHLNFNGKELGDKDLIILSKNSNRVKQCKRISLSNNQITSFGIVLLTEILFDHPFLEQLDLSSNNLCDGGVYLLTKILSINHKTKLQSICLKSNGITDEGIKYLGQMLNTNKTTQVPSIFLLSNTEAPDEEKVAIDTKYIIMSIKLYEQQQFDK</sequence>
<dbReference type="GO" id="GO:0006913">
    <property type="term" value="P:nucleocytoplasmic transport"/>
    <property type="evidence" value="ECO:0007669"/>
    <property type="project" value="TreeGrafter"/>
</dbReference>
<dbReference type="Gene3D" id="3.80.10.10">
    <property type="entry name" value="Ribonuclease Inhibitor"/>
    <property type="match status" value="1"/>
</dbReference>
<name>A0A815T2I9_ADIRI</name>
<organism evidence="4 5">
    <name type="scientific">Adineta ricciae</name>
    <name type="common">Rotifer</name>
    <dbReference type="NCBI Taxonomy" id="249248"/>
    <lineage>
        <taxon>Eukaryota</taxon>
        <taxon>Metazoa</taxon>
        <taxon>Spiralia</taxon>
        <taxon>Gnathifera</taxon>
        <taxon>Rotifera</taxon>
        <taxon>Eurotatoria</taxon>
        <taxon>Bdelloidea</taxon>
        <taxon>Adinetida</taxon>
        <taxon>Adinetidae</taxon>
        <taxon>Adineta</taxon>
    </lineage>
</organism>
<dbReference type="InterPro" id="IPR032675">
    <property type="entry name" value="LRR_dom_sf"/>
</dbReference>
<evidence type="ECO:0000256" key="2">
    <source>
        <dbReference type="ARBA" id="ARBA00022614"/>
    </source>
</evidence>